<dbReference type="Proteomes" id="UP000887013">
    <property type="component" value="Unassembled WGS sequence"/>
</dbReference>
<evidence type="ECO:0000313" key="2">
    <source>
        <dbReference type="Proteomes" id="UP000887013"/>
    </source>
</evidence>
<reference evidence="1" key="1">
    <citation type="submission" date="2020-08" db="EMBL/GenBank/DDBJ databases">
        <title>Multicomponent nature underlies the extraordinary mechanical properties of spider dragline silk.</title>
        <authorList>
            <person name="Kono N."/>
            <person name="Nakamura H."/>
            <person name="Mori M."/>
            <person name="Yoshida Y."/>
            <person name="Ohtoshi R."/>
            <person name="Malay A.D."/>
            <person name="Moran D.A.P."/>
            <person name="Tomita M."/>
            <person name="Numata K."/>
            <person name="Arakawa K."/>
        </authorList>
    </citation>
    <scope>NUCLEOTIDE SEQUENCE</scope>
</reference>
<evidence type="ECO:0000313" key="1">
    <source>
        <dbReference type="EMBL" id="GFT60091.1"/>
    </source>
</evidence>
<proteinExistence type="predicted"/>
<dbReference type="OrthoDB" id="6765836at2759"/>
<sequence length="196" mass="21668">MSRDENTDAVPQRDEILANLARTPNVFLQTLMVTLKGRDKKQQARAIIDSASQRSYILKGTAEEMNFESTYKERLSHSLFGGSCTDVINHNVFTVFLSKTDGTYHCKFKALSQDTICGSIPPGGKLMTGGFKLLTSGPAAIETKLSWTLFGKNGMREISDNSVLLITSMLNKETLISDLWSLNSLGILEPSEKKNK</sequence>
<organism evidence="1 2">
    <name type="scientific">Nephila pilipes</name>
    <name type="common">Giant wood spider</name>
    <name type="synonym">Nephila maculata</name>
    <dbReference type="NCBI Taxonomy" id="299642"/>
    <lineage>
        <taxon>Eukaryota</taxon>
        <taxon>Metazoa</taxon>
        <taxon>Ecdysozoa</taxon>
        <taxon>Arthropoda</taxon>
        <taxon>Chelicerata</taxon>
        <taxon>Arachnida</taxon>
        <taxon>Araneae</taxon>
        <taxon>Araneomorphae</taxon>
        <taxon>Entelegynae</taxon>
        <taxon>Araneoidea</taxon>
        <taxon>Nephilidae</taxon>
        <taxon>Nephila</taxon>
    </lineage>
</organism>
<name>A0A8X6PD01_NEPPI</name>
<dbReference type="AlphaFoldDB" id="A0A8X6PD01"/>
<accession>A0A8X6PD01</accession>
<protein>
    <submittedName>
        <fullName evidence="1">Uncharacterized protein</fullName>
    </submittedName>
</protein>
<keyword evidence="2" id="KW-1185">Reference proteome</keyword>
<comment type="caution">
    <text evidence="1">The sequence shown here is derived from an EMBL/GenBank/DDBJ whole genome shotgun (WGS) entry which is preliminary data.</text>
</comment>
<gene>
    <name evidence="1" type="primary">AVEN_1605_1</name>
    <name evidence="1" type="ORF">NPIL_313491</name>
</gene>
<dbReference type="EMBL" id="BMAW01018780">
    <property type="protein sequence ID" value="GFT60091.1"/>
    <property type="molecule type" value="Genomic_DNA"/>
</dbReference>